<organism evidence="2 3">
    <name type="scientific">Vibrio parahaemolyticus</name>
    <dbReference type="NCBI Taxonomy" id="670"/>
    <lineage>
        <taxon>Bacteria</taxon>
        <taxon>Pseudomonadati</taxon>
        <taxon>Pseudomonadota</taxon>
        <taxon>Gammaproteobacteria</taxon>
        <taxon>Vibrionales</taxon>
        <taxon>Vibrionaceae</taxon>
        <taxon>Vibrio</taxon>
    </lineage>
</organism>
<reference evidence="2" key="1">
    <citation type="submission" date="2023-06" db="EMBL/GenBank/DDBJ databases">
        <title>Genomic Diversity of Vibrio spp. and Metagenomic Analysis of Pathogens in Florida Gulf Coastal Waters Following Hurricane Ian.</title>
        <authorList>
            <person name="Brumfield K.D."/>
        </authorList>
    </citation>
    <scope>NUCLEOTIDE SEQUENCE</scope>
    <source>
        <strain evidence="2">WBS2B-138</strain>
    </source>
</reference>
<accession>A0AAW8PZI1</accession>
<comment type="caution">
    <text evidence="2">The sequence shown here is derived from an EMBL/GenBank/DDBJ whole genome shotgun (WGS) entry which is preliminary data.</text>
</comment>
<evidence type="ECO:0000313" key="3">
    <source>
        <dbReference type="Proteomes" id="UP001253193"/>
    </source>
</evidence>
<gene>
    <name evidence="2" type="ORF">QX249_11965</name>
</gene>
<comment type="cofactor">
    <cofactor evidence="1">
        <name>Mg(2+)</name>
        <dbReference type="ChEBI" id="CHEBI:18420"/>
    </cofactor>
    <text evidence="1">Binds 2 magnesium ions per subunit.</text>
</comment>
<feature type="binding site" evidence="1">
    <location>
        <position position="37"/>
    </location>
    <ligand>
        <name>Mg(2+)</name>
        <dbReference type="ChEBI" id="CHEBI:18420"/>
        <label>1</label>
    </ligand>
</feature>
<dbReference type="AlphaFoldDB" id="A0AAW8PZI1"/>
<dbReference type="InterPro" id="IPR005502">
    <property type="entry name" value="Ribosyl_crysJ1"/>
</dbReference>
<feature type="binding site" evidence="1">
    <location>
        <position position="35"/>
    </location>
    <ligand>
        <name>Mg(2+)</name>
        <dbReference type="ChEBI" id="CHEBI:18420"/>
        <label>1</label>
    </ligand>
</feature>
<name>A0AAW8PZI1_VIBPH</name>
<evidence type="ECO:0000313" key="2">
    <source>
        <dbReference type="EMBL" id="MDS1821377.1"/>
    </source>
</evidence>
<dbReference type="InterPro" id="IPR036705">
    <property type="entry name" value="Ribosyl_crysJ1_sf"/>
</dbReference>
<feature type="binding site" evidence="1">
    <location>
        <position position="230"/>
    </location>
    <ligand>
        <name>Mg(2+)</name>
        <dbReference type="ChEBI" id="CHEBI:18420"/>
        <label>1</label>
    </ligand>
</feature>
<dbReference type="RefSeq" id="WP_311020261.1">
    <property type="nucleotide sequence ID" value="NZ_JAUHGG010000003.1"/>
</dbReference>
<proteinExistence type="predicted"/>
<dbReference type="Gene3D" id="1.10.4080.10">
    <property type="entry name" value="ADP-ribosylation/Crystallin J1"/>
    <property type="match status" value="1"/>
</dbReference>
<dbReference type="InterPro" id="IPR050792">
    <property type="entry name" value="ADP-ribosylglycohydrolase"/>
</dbReference>
<feature type="binding site" evidence="1">
    <location>
        <position position="36"/>
    </location>
    <ligand>
        <name>Mg(2+)</name>
        <dbReference type="ChEBI" id="CHEBI:18420"/>
        <label>1</label>
    </ligand>
</feature>
<keyword evidence="1" id="KW-0460">Magnesium</keyword>
<dbReference type="Pfam" id="PF03747">
    <property type="entry name" value="ADP_ribosyl_GH"/>
    <property type="match status" value="1"/>
</dbReference>
<dbReference type="PANTHER" id="PTHR16222:SF12">
    <property type="entry name" value="ADP-RIBOSYLGLYCOHYDROLASE-RELATED"/>
    <property type="match status" value="1"/>
</dbReference>
<evidence type="ECO:0000256" key="1">
    <source>
        <dbReference type="PIRSR" id="PIRSR605502-1"/>
    </source>
</evidence>
<dbReference type="GO" id="GO:0046872">
    <property type="term" value="F:metal ion binding"/>
    <property type="evidence" value="ECO:0007669"/>
    <property type="project" value="UniProtKB-KW"/>
</dbReference>
<dbReference type="SUPFAM" id="SSF101478">
    <property type="entry name" value="ADP-ribosylglycohydrolase"/>
    <property type="match status" value="1"/>
</dbReference>
<sequence length="302" mass="33570">MKGTIIGDVVGSHYEFESTKGLTLPLFVEGRSSFTDDTVLAIATAAKLMGMYETYAEAYKATFHKFKNMDSNGKGSVDMGYGDRFQRWAFSNSLEPYGSLGNGSAMRVSPIAYIATSKEELMQLAKESAEATHDTPEAIFAAQAVALAIYRSLEGVSAEDIQKEIAEDSIEVHGKRNLYTKDFSLSFLHRKYKFTALAYESVPHAISIGLSATSFEEALRYCLYIGGDTDTIASIAGAIAEARLGIPDEMEFLVDPLERHAPEYYKIMREFYYTHVVHRLPRAPKKLSKSRMLGYYISDMIG</sequence>
<protein>
    <submittedName>
        <fullName evidence="2">ADP-ribosylglycohydrolase family protein</fullName>
    </submittedName>
</protein>
<feature type="binding site" evidence="1">
    <location>
        <position position="228"/>
    </location>
    <ligand>
        <name>Mg(2+)</name>
        <dbReference type="ChEBI" id="CHEBI:18420"/>
        <label>1</label>
    </ligand>
</feature>
<feature type="binding site" evidence="1">
    <location>
        <position position="231"/>
    </location>
    <ligand>
        <name>Mg(2+)</name>
        <dbReference type="ChEBI" id="CHEBI:18420"/>
        <label>1</label>
    </ligand>
</feature>
<dbReference type="Proteomes" id="UP001253193">
    <property type="component" value="Unassembled WGS sequence"/>
</dbReference>
<dbReference type="EMBL" id="JAUHGG010000003">
    <property type="protein sequence ID" value="MDS1821377.1"/>
    <property type="molecule type" value="Genomic_DNA"/>
</dbReference>
<dbReference type="PANTHER" id="PTHR16222">
    <property type="entry name" value="ADP-RIBOSYLGLYCOHYDROLASE"/>
    <property type="match status" value="1"/>
</dbReference>
<keyword evidence="1" id="KW-0479">Metal-binding</keyword>